<dbReference type="InterPro" id="IPR050261">
    <property type="entry name" value="FrsA_esterase"/>
</dbReference>
<evidence type="ECO:0000313" key="5">
    <source>
        <dbReference type="Proteomes" id="UP001058860"/>
    </source>
</evidence>
<dbReference type="InterPro" id="IPR029057">
    <property type="entry name" value="PRTase-like"/>
</dbReference>
<protein>
    <recommendedName>
        <fullName evidence="6">Phosphoribosyl transferase</fullName>
    </recommendedName>
</protein>
<dbReference type="Gene3D" id="3.40.50.2020">
    <property type="match status" value="1"/>
</dbReference>
<evidence type="ECO:0000313" key="4">
    <source>
        <dbReference type="EMBL" id="UUY02696.1"/>
    </source>
</evidence>
<dbReference type="InterPro" id="IPR046879">
    <property type="entry name" value="KANL3/Tex30_Abhydrolase"/>
</dbReference>
<evidence type="ECO:0000259" key="2">
    <source>
        <dbReference type="Pfam" id="PF00156"/>
    </source>
</evidence>
<dbReference type="RefSeq" id="WP_353863218.1">
    <property type="nucleotide sequence ID" value="NZ_CP088295.1"/>
</dbReference>
<dbReference type="InterPro" id="IPR000836">
    <property type="entry name" value="PRTase_dom"/>
</dbReference>
<gene>
    <name evidence="4" type="ORF">LRS13_18685</name>
</gene>
<evidence type="ECO:0008006" key="6">
    <source>
        <dbReference type="Google" id="ProtNLM"/>
    </source>
</evidence>
<organism evidence="4 5">
    <name type="scientific">Svornostia abyssi</name>
    <dbReference type="NCBI Taxonomy" id="2898438"/>
    <lineage>
        <taxon>Bacteria</taxon>
        <taxon>Bacillati</taxon>
        <taxon>Actinomycetota</taxon>
        <taxon>Thermoleophilia</taxon>
        <taxon>Solirubrobacterales</taxon>
        <taxon>Baekduiaceae</taxon>
        <taxon>Svornostia</taxon>
    </lineage>
</organism>
<dbReference type="Gene3D" id="3.30.1310.20">
    <property type="entry name" value="PRTase-like"/>
    <property type="match status" value="1"/>
</dbReference>
<feature type="domain" description="KANL3/Tex30 alpha/beta hydrolase-like" evidence="3">
    <location>
        <begin position="252"/>
        <end position="416"/>
    </location>
</feature>
<keyword evidence="5" id="KW-1185">Reference proteome</keyword>
<dbReference type="Pfam" id="PF00156">
    <property type="entry name" value="Pribosyltran"/>
    <property type="match status" value="1"/>
</dbReference>
<dbReference type="SUPFAM" id="SSF53271">
    <property type="entry name" value="PRTase-like"/>
    <property type="match status" value="1"/>
</dbReference>
<dbReference type="InterPro" id="IPR029058">
    <property type="entry name" value="AB_hydrolase_fold"/>
</dbReference>
<proteinExistence type="inferred from homology"/>
<dbReference type="Pfam" id="PF20408">
    <property type="entry name" value="Abhydrolase_11"/>
    <property type="match status" value="1"/>
</dbReference>
<name>A0ABY5PDH0_9ACTN</name>
<dbReference type="Gene3D" id="3.40.50.1820">
    <property type="entry name" value="alpha/beta hydrolase"/>
    <property type="match status" value="1"/>
</dbReference>
<dbReference type="SUPFAM" id="SSF53474">
    <property type="entry name" value="alpha/beta-Hydrolases"/>
    <property type="match status" value="1"/>
</dbReference>
<evidence type="ECO:0000259" key="3">
    <source>
        <dbReference type="Pfam" id="PF20408"/>
    </source>
</evidence>
<evidence type="ECO:0000256" key="1">
    <source>
        <dbReference type="ARBA" id="ARBA00008645"/>
    </source>
</evidence>
<dbReference type="PANTHER" id="PTHR22946">
    <property type="entry name" value="DIENELACTONE HYDROLASE DOMAIN-CONTAINING PROTEIN-RELATED"/>
    <property type="match status" value="1"/>
</dbReference>
<feature type="domain" description="Phosphoribosyltransferase" evidence="2">
    <location>
        <begin position="14"/>
        <end position="163"/>
    </location>
</feature>
<comment type="similarity">
    <text evidence="1">Belongs to the AB hydrolase superfamily.</text>
</comment>
<dbReference type="EMBL" id="CP088295">
    <property type="protein sequence ID" value="UUY02696.1"/>
    <property type="molecule type" value="Genomic_DNA"/>
</dbReference>
<dbReference type="Proteomes" id="UP001058860">
    <property type="component" value="Chromosome"/>
</dbReference>
<sequence length="446" mass="46953">MVFSDRRDAGLRLAERLRHVAGEDPVVVALPRGGVPVAVEVAAALGAPLDILAVRKLGAPGHPELAVGAVAEDSVGVIDTRMIRVTSLSEHELDETLDREATELERRVHTYRGDRPRIELADRTVIIVDDGLATGLTDLAAVRAVRGRGARRVVVAAPVGSRAAVELLGTEADDVVCAFVPRDLRSVGQWYADFSEVSDEEVLTLLEQGPVPARDLTPVPDAPPLAVHRTVTFEVPGGTLEGELAVPEGARGLVVFAHGSGSGRHSPRNRTVAEALQERGLATLLFDLLTDEESMDRSFVFDIPLLAERLTEVGRWSREYPATAGLPLGLFGASTGAAAALVAAAALGPDVRAVVSRGGRPDLAADQLEHVTAPTLLVIGARDESVLMLNRMAATRLAGPYELAVIDRAGHVFEEPGALEQVAALAGDWFVAHLGAGAVADTRAGS</sequence>
<accession>A0ABY5PDH0</accession>
<dbReference type="CDD" id="cd06223">
    <property type="entry name" value="PRTases_typeI"/>
    <property type="match status" value="1"/>
</dbReference>
<reference evidence="5" key="1">
    <citation type="submission" date="2021-11" db="EMBL/GenBank/DDBJ databases">
        <title>Cultivation dependent microbiological survey of springs from the worlds oldest radium mine currently devoted to the extraction of radon-saturated water.</title>
        <authorList>
            <person name="Kapinusova G."/>
            <person name="Smrhova T."/>
            <person name="Strejcek M."/>
            <person name="Suman J."/>
            <person name="Jani K."/>
            <person name="Pajer P."/>
            <person name="Uhlik O."/>
        </authorList>
    </citation>
    <scope>NUCLEOTIDE SEQUENCE [LARGE SCALE GENOMIC DNA]</scope>
    <source>
        <strain evidence="5">J379</strain>
    </source>
</reference>